<dbReference type="STRING" id="1028.SAMN05661096_00796"/>
<name>A0A1X7ILV4_9BACT</name>
<sequence length="230" mass="25492">MKKKLVVLTGAGISAESGIPTFRGADGLWEGHDVTEVASPQGWKMNQALVLDFYNKRRKAVVEAEPNEAHKMLAELEYYYDVEIITQNIDDLHERGGSSKVLHLHGEIKKARSSVDENLVYELEDLEIKVGDLCEKGSQLRPHIVWFGEMVPMIEPAAKITADADILLVVGTSLQVYPAAGLIHQVGHRVPIYVIDPSTPEYYGSNQITAIPKSAVEGMKEISRRLKSES</sequence>
<dbReference type="InterPro" id="IPR029035">
    <property type="entry name" value="DHS-like_NAD/FAD-binding_dom"/>
</dbReference>
<feature type="binding site" evidence="3">
    <location>
        <begin position="87"/>
        <end position="90"/>
    </location>
    <ligand>
        <name>NAD(+)</name>
        <dbReference type="ChEBI" id="CHEBI:57540"/>
    </ligand>
</feature>
<dbReference type="InterPro" id="IPR027546">
    <property type="entry name" value="Sirtuin_class_III"/>
</dbReference>
<dbReference type="GO" id="GO:0070403">
    <property type="term" value="F:NAD+ binding"/>
    <property type="evidence" value="ECO:0007669"/>
    <property type="project" value="UniProtKB-UniRule"/>
</dbReference>
<evidence type="ECO:0000259" key="5">
    <source>
        <dbReference type="PROSITE" id="PS50305"/>
    </source>
</evidence>
<dbReference type="HAMAP" id="MF_01121">
    <property type="entry name" value="Sirtuin_ClassIII"/>
    <property type="match status" value="1"/>
</dbReference>
<dbReference type="GO" id="GO:0036054">
    <property type="term" value="F:protein-malonyllysine demalonylase activity"/>
    <property type="evidence" value="ECO:0007669"/>
    <property type="project" value="InterPro"/>
</dbReference>
<comment type="caution">
    <text evidence="3 4">Lacks conserved residue(s) required for the propagation of feature annotation.</text>
</comment>
<comment type="similarity">
    <text evidence="3">Belongs to the sirtuin family. Class III subfamily.</text>
</comment>
<dbReference type="PANTHER" id="PTHR11085">
    <property type="entry name" value="NAD-DEPENDENT PROTEIN DEACYLASE SIRTUIN-5, MITOCHONDRIAL-RELATED"/>
    <property type="match status" value="1"/>
</dbReference>
<feature type="binding site" evidence="3">
    <location>
        <position position="215"/>
    </location>
    <ligand>
        <name>NAD(+)</name>
        <dbReference type="ChEBI" id="CHEBI:57540"/>
    </ligand>
</feature>
<reference evidence="7" key="1">
    <citation type="submission" date="2017-04" db="EMBL/GenBank/DDBJ databases">
        <authorList>
            <person name="Varghese N."/>
            <person name="Submissions S."/>
        </authorList>
    </citation>
    <scope>NUCLEOTIDE SEQUENCE [LARGE SCALE GENOMIC DNA]</scope>
    <source>
        <strain evidence="7">DSM 4125</strain>
    </source>
</reference>
<dbReference type="EC" id="2.3.1.286" evidence="3"/>
<dbReference type="RefSeq" id="WP_085515773.1">
    <property type="nucleotide sequence ID" value="NZ_FXAW01000001.1"/>
</dbReference>
<feature type="active site" description="Proton acceptor" evidence="3">
    <location>
        <position position="105"/>
    </location>
</feature>
<evidence type="ECO:0000256" key="4">
    <source>
        <dbReference type="PROSITE-ProRule" id="PRU00236"/>
    </source>
</evidence>
<comment type="subcellular location">
    <subcellularLocation>
        <location evidence="3">Cytoplasm</location>
    </subcellularLocation>
</comment>
<keyword evidence="2 3" id="KW-0520">NAD</keyword>
<organism evidence="6 7">
    <name type="scientific">Marivirga sericea</name>
    <dbReference type="NCBI Taxonomy" id="1028"/>
    <lineage>
        <taxon>Bacteria</taxon>
        <taxon>Pseudomonadati</taxon>
        <taxon>Bacteroidota</taxon>
        <taxon>Cytophagia</taxon>
        <taxon>Cytophagales</taxon>
        <taxon>Marivirgaceae</taxon>
        <taxon>Marivirga</taxon>
    </lineage>
</organism>
<dbReference type="PANTHER" id="PTHR11085:SF4">
    <property type="entry name" value="NAD-DEPENDENT PROTEIN DEACYLASE"/>
    <property type="match status" value="1"/>
</dbReference>
<evidence type="ECO:0000313" key="7">
    <source>
        <dbReference type="Proteomes" id="UP000193804"/>
    </source>
</evidence>
<dbReference type="Proteomes" id="UP000193804">
    <property type="component" value="Unassembled WGS sequence"/>
</dbReference>
<evidence type="ECO:0000313" key="6">
    <source>
        <dbReference type="EMBL" id="SMG15680.1"/>
    </source>
</evidence>
<dbReference type="InterPro" id="IPR026590">
    <property type="entry name" value="Ssirtuin_cat_dom"/>
</dbReference>
<evidence type="ECO:0000256" key="2">
    <source>
        <dbReference type="ARBA" id="ARBA00023027"/>
    </source>
</evidence>
<evidence type="ECO:0000256" key="1">
    <source>
        <dbReference type="ARBA" id="ARBA00022679"/>
    </source>
</evidence>
<dbReference type="GO" id="GO:0005737">
    <property type="term" value="C:cytoplasm"/>
    <property type="evidence" value="ECO:0007669"/>
    <property type="project" value="UniProtKB-SubCell"/>
</dbReference>
<dbReference type="Gene3D" id="3.30.1600.10">
    <property type="entry name" value="SIR2/SIRT2 'Small Domain"/>
    <property type="match status" value="1"/>
</dbReference>
<dbReference type="AlphaFoldDB" id="A0A1X7ILV4"/>
<feature type="binding site" evidence="3">
    <location>
        <position position="57"/>
    </location>
    <ligand>
        <name>substrate</name>
    </ligand>
</feature>
<comment type="catalytic activity">
    <reaction evidence="3">
        <text>N(6)-acetyl-L-lysyl-[protein] + NAD(+) + H2O = 2''-O-acetyl-ADP-D-ribose + nicotinamide + L-lysyl-[protein]</text>
        <dbReference type="Rhea" id="RHEA:43636"/>
        <dbReference type="Rhea" id="RHEA-COMP:9752"/>
        <dbReference type="Rhea" id="RHEA-COMP:10731"/>
        <dbReference type="ChEBI" id="CHEBI:15377"/>
        <dbReference type="ChEBI" id="CHEBI:17154"/>
        <dbReference type="ChEBI" id="CHEBI:29969"/>
        <dbReference type="ChEBI" id="CHEBI:57540"/>
        <dbReference type="ChEBI" id="CHEBI:61930"/>
        <dbReference type="ChEBI" id="CHEBI:83767"/>
        <dbReference type="EC" id="2.3.1.286"/>
    </reaction>
</comment>
<feature type="binding site" evidence="3">
    <location>
        <begin position="171"/>
        <end position="173"/>
    </location>
    <ligand>
        <name>NAD(+)</name>
        <dbReference type="ChEBI" id="CHEBI:57540"/>
    </ligand>
</feature>
<accession>A0A1X7ILV4</accession>
<keyword evidence="1" id="KW-0808">Transferase</keyword>
<comment type="function">
    <text evidence="3">NAD-dependent lysine deacetylase and desuccinylase that specifically removes acetyl and succinyl groups on target proteins. Modulates the activities of several proteins which are inactive in their acylated form.</text>
</comment>
<comment type="catalytic activity">
    <reaction evidence="3">
        <text>N(6)-succinyl-L-lysyl-[protein] + NAD(+) + H2O = 2''-O-succinyl-ADP-D-ribose + nicotinamide + L-lysyl-[protein]</text>
        <dbReference type="Rhea" id="RHEA:47668"/>
        <dbReference type="Rhea" id="RHEA-COMP:9752"/>
        <dbReference type="Rhea" id="RHEA-COMP:11877"/>
        <dbReference type="ChEBI" id="CHEBI:15377"/>
        <dbReference type="ChEBI" id="CHEBI:17154"/>
        <dbReference type="ChEBI" id="CHEBI:29969"/>
        <dbReference type="ChEBI" id="CHEBI:57540"/>
        <dbReference type="ChEBI" id="CHEBI:87830"/>
        <dbReference type="ChEBI" id="CHEBI:87832"/>
    </reaction>
</comment>
<comment type="domain">
    <text evidence="3">2 residues (Tyr-54 and Arg-57) present in a large hydrophobic pocket are probably involved in substrate specificity. They are important for desuccinylation activity, but dispensable for deacetylation activity.</text>
</comment>
<dbReference type="GO" id="GO:0017136">
    <property type="term" value="F:histone deacetylase activity, NAD-dependent"/>
    <property type="evidence" value="ECO:0007669"/>
    <property type="project" value="TreeGrafter"/>
</dbReference>
<dbReference type="EMBL" id="FXAW01000001">
    <property type="protein sequence ID" value="SMG15680.1"/>
    <property type="molecule type" value="Genomic_DNA"/>
</dbReference>
<dbReference type="InterPro" id="IPR003000">
    <property type="entry name" value="Sirtuin"/>
</dbReference>
<dbReference type="Pfam" id="PF02146">
    <property type="entry name" value="SIR2"/>
    <property type="match status" value="1"/>
</dbReference>
<dbReference type="PROSITE" id="PS50305">
    <property type="entry name" value="SIRTUIN"/>
    <property type="match status" value="1"/>
</dbReference>
<feature type="binding site" evidence="3">
    <location>
        <position position="54"/>
    </location>
    <ligand>
        <name>substrate</name>
    </ligand>
</feature>
<dbReference type="InterPro" id="IPR026591">
    <property type="entry name" value="Sirtuin_cat_small_dom_sf"/>
</dbReference>
<feature type="binding site" evidence="3">
    <location>
        <begin position="10"/>
        <end position="29"/>
    </location>
    <ligand>
        <name>NAD(+)</name>
        <dbReference type="ChEBI" id="CHEBI:57540"/>
    </ligand>
</feature>
<keyword evidence="7" id="KW-1185">Reference proteome</keyword>
<dbReference type="InterPro" id="IPR050134">
    <property type="entry name" value="NAD-dep_sirtuin_deacylases"/>
</dbReference>
<dbReference type="CDD" id="cd01412">
    <property type="entry name" value="SIRT5_Af1_CobB"/>
    <property type="match status" value="1"/>
</dbReference>
<proteinExistence type="inferred from homology"/>
<feature type="domain" description="Deacetylase sirtuin-type" evidence="5">
    <location>
        <begin position="1"/>
        <end position="229"/>
    </location>
</feature>
<evidence type="ECO:0000256" key="3">
    <source>
        <dbReference type="HAMAP-Rule" id="MF_01121"/>
    </source>
</evidence>
<dbReference type="SUPFAM" id="SSF52467">
    <property type="entry name" value="DHS-like NAD/FAD-binding domain"/>
    <property type="match status" value="1"/>
</dbReference>
<gene>
    <name evidence="3" type="primary">cobB</name>
    <name evidence="6" type="ORF">SAMN05661096_00796</name>
</gene>
<dbReference type="OrthoDB" id="9800582at2"/>
<keyword evidence="3" id="KW-0963">Cytoplasm</keyword>
<dbReference type="GO" id="GO:0036055">
    <property type="term" value="F:protein-succinyllysine desuccinylase activity"/>
    <property type="evidence" value="ECO:0007669"/>
    <property type="project" value="UniProtKB-UniRule"/>
</dbReference>
<dbReference type="Gene3D" id="3.40.50.1220">
    <property type="entry name" value="TPP-binding domain"/>
    <property type="match status" value="1"/>
</dbReference>
<protein>
    <recommendedName>
        <fullName evidence="3">NAD-dependent protein deacylase</fullName>
        <ecNumber evidence="3">2.3.1.286</ecNumber>
    </recommendedName>
    <alternativeName>
        <fullName evidence="3">Regulatory protein SIR2 homolog</fullName>
    </alternativeName>
</protein>